<dbReference type="InterPro" id="IPR018303">
    <property type="entry name" value="ATPase_P-typ_P_site"/>
</dbReference>
<dbReference type="NCBIfam" id="TIGR01525">
    <property type="entry name" value="ATPase-IB_hvy"/>
    <property type="match status" value="1"/>
</dbReference>
<evidence type="ECO:0000256" key="12">
    <source>
        <dbReference type="ARBA" id="ARBA00022989"/>
    </source>
</evidence>
<dbReference type="EMBL" id="JAUOQI010000001">
    <property type="protein sequence ID" value="MDO6576016.1"/>
    <property type="molecule type" value="Genomic_DNA"/>
</dbReference>
<proteinExistence type="inferred from homology"/>
<dbReference type="InterPro" id="IPR023299">
    <property type="entry name" value="ATPase_P-typ_cyto_dom_N"/>
</dbReference>
<feature type="transmembrane region" description="Helical" evidence="15">
    <location>
        <begin position="213"/>
        <end position="237"/>
    </location>
</feature>
<dbReference type="GO" id="GO:0043682">
    <property type="term" value="F:P-type divalent copper transporter activity"/>
    <property type="evidence" value="ECO:0007669"/>
    <property type="project" value="TreeGrafter"/>
</dbReference>
<keyword evidence="14 15" id="KW-0472">Membrane</keyword>
<dbReference type="Gene3D" id="3.40.50.1000">
    <property type="entry name" value="HAD superfamily/HAD-like"/>
    <property type="match status" value="1"/>
</dbReference>
<comment type="similarity">
    <text evidence="2 15">Belongs to the cation transport ATPase (P-type) (TC 3.A.3) family. Type IB subfamily.</text>
</comment>
<dbReference type="InterPro" id="IPR036412">
    <property type="entry name" value="HAD-like_sf"/>
</dbReference>
<organism evidence="17 18">
    <name type="scientific">Alteromonas stellipolaris</name>
    <dbReference type="NCBI Taxonomy" id="233316"/>
    <lineage>
        <taxon>Bacteria</taxon>
        <taxon>Pseudomonadati</taxon>
        <taxon>Pseudomonadota</taxon>
        <taxon>Gammaproteobacteria</taxon>
        <taxon>Alteromonadales</taxon>
        <taxon>Alteromonadaceae</taxon>
        <taxon>Alteromonas/Salinimonas group</taxon>
        <taxon>Alteromonas</taxon>
    </lineage>
</organism>
<dbReference type="InterPro" id="IPR023298">
    <property type="entry name" value="ATPase_P-typ_TM_dom_sf"/>
</dbReference>
<feature type="transmembrane region" description="Helical" evidence="15">
    <location>
        <begin position="426"/>
        <end position="447"/>
    </location>
</feature>
<dbReference type="Gene3D" id="2.70.150.10">
    <property type="entry name" value="Calcium-transporting ATPase, cytoplasmic transduction domain A"/>
    <property type="match status" value="1"/>
</dbReference>
<dbReference type="Pfam" id="PF00702">
    <property type="entry name" value="Hydrolase"/>
    <property type="match status" value="1"/>
</dbReference>
<evidence type="ECO:0000256" key="4">
    <source>
        <dbReference type="ARBA" id="ARBA00022475"/>
    </source>
</evidence>
<comment type="subcellular location">
    <subcellularLocation>
        <location evidence="1">Cell membrane</location>
        <topology evidence="1">Multi-pass membrane protein</topology>
    </subcellularLocation>
</comment>
<feature type="transmembrane region" description="Helical" evidence="15">
    <location>
        <begin position="453"/>
        <end position="477"/>
    </location>
</feature>
<dbReference type="InterPro" id="IPR021993">
    <property type="entry name" value="ATPase-cat-bd"/>
</dbReference>
<dbReference type="InterPro" id="IPR036163">
    <property type="entry name" value="HMA_dom_sf"/>
</dbReference>
<dbReference type="AlphaFoldDB" id="A0AAW7Z0A9"/>
<dbReference type="GO" id="GO:0005507">
    <property type="term" value="F:copper ion binding"/>
    <property type="evidence" value="ECO:0007669"/>
    <property type="project" value="TreeGrafter"/>
</dbReference>
<evidence type="ECO:0000256" key="13">
    <source>
        <dbReference type="ARBA" id="ARBA00023065"/>
    </source>
</evidence>
<keyword evidence="9 15" id="KW-0067">ATP-binding</keyword>
<evidence type="ECO:0000313" key="17">
    <source>
        <dbReference type="EMBL" id="MDO6576016.1"/>
    </source>
</evidence>
<evidence type="ECO:0000256" key="3">
    <source>
        <dbReference type="ARBA" id="ARBA00022448"/>
    </source>
</evidence>
<dbReference type="InterPro" id="IPR008250">
    <property type="entry name" value="ATPase_P-typ_transduc_dom_A_sf"/>
</dbReference>
<evidence type="ECO:0000256" key="11">
    <source>
        <dbReference type="ARBA" id="ARBA00022967"/>
    </source>
</evidence>
<comment type="caution">
    <text evidence="17">The sequence shown here is derived from an EMBL/GenBank/DDBJ whole genome shotgun (WGS) entry which is preliminary data.</text>
</comment>
<dbReference type="InterPro" id="IPR059000">
    <property type="entry name" value="ATPase_P-type_domA"/>
</dbReference>
<dbReference type="Proteomes" id="UP001170717">
    <property type="component" value="Unassembled WGS sequence"/>
</dbReference>
<dbReference type="GO" id="GO:0005524">
    <property type="term" value="F:ATP binding"/>
    <property type="evidence" value="ECO:0007669"/>
    <property type="project" value="UniProtKB-UniRule"/>
</dbReference>
<evidence type="ECO:0000256" key="15">
    <source>
        <dbReference type="RuleBase" id="RU362081"/>
    </source>
</evidence>
<sequence>MSENLCFHCALPNDATHKYEAVILGETRQLCCPGCQAVAQAIVDNGLEDYYQFRTEPAQKSDDGILESLSALNVYDDPALQEEFVFDEGQHKQIQLTLEGITCAACGWLIEKQLSKVAGIAQVAVNVQERRALITWEPSVIKLSQILTTLKRIGYVGSPFHPDEHEASYKREQKSFIKKLGLAGIMTMQVMMLMAGLYFDWFGAIEQETRQYFYWVALTLTTPVVVYSGSAFYLGALKAISARTVNMDVPVTLAVFGTYFAGLRSTLLEQGEVYFESICMFIFLLLLSRFLEHRSRHRAAQISANMMQYIPVSASKIESDGSIAQCLAKLLVPNDVVLVKPGETIPVDGIVLDGTAAVDESMLTGEFNPVSKSASHLVYGGTVNQDGTLTVKVTQSLKHALVNQIVRLQASAMASKPKAAQIADNFSRYFVFSVLLISALTYGYWTFAGSEDAFWITISVLVATCPCALGLATPSALTCAMAKLNRQGILLKRADALEQLTDIDTIALDKTGTLTEGKFSLQQRWFAKGVDPVQVMALTALLESRSEHPIARAFDNEAVESHNKTPTNNINGFIVTPGGGISGEINNVVFTMGSAVFCNLSTTSKVDIPANVFLCADGVLMAAFCVNDSLRQDALATLTALDEHQLVVLSGDTQTNVDTLTAGLPINIAKGGLSPEQKYSQVHTLQKQGRKVMMMGDGINDAPVLASADVAVAVGNATDVAKTAADVILLGDSLLSVPTLFSVAQQAKRKIQQNIAWSVGYNIIILPFAVSGLLSPWMAVVGMSLSSIIVVTNSTRLLSK</sequence>
<dbReference type="SUPFAM" id="SSF56784">
    <property type="entry name" value="HAD-like"/>
    <property type="match status" value="1"/>
</dbReference>
<dbReference type="Pfam" id="PF12156">
    <property type="entry name" value="ATPase-cat_bd"/>
    <property type="match status" value="1"/>
</dbReference>
<keyword evidence="3" id="KW-0813">Transport</keyword>
<keyword evidence="11" id="KW-1278">Translocase</keyword>
<evidence type="ECO:0000256" key="10">
    <source>
        <dbReference type="ARBA" id="ARBA00022842"/>
    </source>
</evidence>
<dbReference type="GO" id="GO:0055070">
    <property type="term" value="P:copper ion homeostasis"/>
    <property type="evidence" value="ECO:0007669"/>
    <property type="project" value="TreeGrafter"/>
</dbReference>
<dbReference type="InterPro" id="IPR017969">
    <property type="entry name" value="Heavy-metal-associated_CS"/>
</dbReference>
<evidence type="ECO:0000256" key="8">
    <source>
        <dbReference type="ARBA" id="ARBA00022741"/>
    </source>
</evidence>
<keyword evidence="4 15" id="KW-1003">Cell membrane</keyword>
<evidence type="ECO:0000256" key="5">
    <source>
        <dbReference type="ARBA" id="ARBA00022553"/>
    </source>
</evidence>
<keyword evidence="10" id="KW-0460">Magnesium</keyword>
<evidence type="ECO:0000256" key="6">
    <source>
        <dbReference type="ARBA" id="ARBA00022692"/>
    </source>
</evidence>
<dbReference type="RefSeq" id="WP_063457066.1">
    <property type="nucleotide sequence ID" value="NZ_CAXIBE010000009.1"/>
</dbReference>
<feature type="transmembrane region" description="Helical" evidence="15">
    <location>
        <begin position="273"/>
        <end position="291"/>
    </location>
</feature>
<dbReference type="PANTHER" id="PTHR43520">
    <property type="entry name" value="ATP7, ISOFORM B"/>
    <property type="match status" value="1"/>
</dbReference>
<dbReference type="GO" id="GO:0005886">
    <property type="term" value="C:plasma membrane"/>
    <property type="evidence" value="ECO:0007669"/>
    <property type="project" value="UniProtKB-SubCell"/>
</dbReference>
<dbReference type="PRINTS" id="PR00943">
    <property type="entry name" value="CUATPASE"/>
</dbReference>
<evidence type="ECO:0000256" key="14">
    <source>
        <dbReference type="ARBA" id="ARBA00023136"/>
    </source>
</evidence>
<evidence type="ECO:0000256" key="7">
    <source>
        <dbReference type="ARBA" id="ARBA00022723"/>
    </source>
</evidence>
<dbReference type="NCBIfam" id="TIGR01511">
    <property type="entry name" value="ATPase-IB1_Cu"/>
    <property type="match status" value="1"/>
</dbReference>
<accession>A0AAW7Z0A9</accession>
<dbReference type="PROSITE" id="PS01047">
    <property type="entry name" value="HMA_1"/>
    <property type="match status" value="1"/>
</dbReference>
<dbReference type="SUPFAM" id="SSF55008">
    <property type="entry name" value="HMA, heavy metal-associated domain"/>
    <property type="match status" value="1"/>
</dbReference>
<keyword evidence="7 15" id="KW-0479">Metal-binding</keyword>
<evidence type="ECO:0000313" key="18">
    <source>
        <dbReference type="Proteomes" id="UP001170717"/>
    </source>
</evidence>
<dbReference type="NCBIfam" id="TIGR01494">
    <property type="entry name" value="ATPase_P-type"/>
    <property type="match status" value="1"/>
</dbReference>
<keyword evidence="6 15" id="KW-0812">Transmembrane</keyword>
<dbReference type="GO" id="GO:0016887">
    <property type="term" value="F:ATP hydrolysis activity"/>
    <property type="evidence" value="ECO:0007669"/>
    <property type="project" value="InterPro"/>
</dbReference>
<dbReference type="InterPro" id="IPR001757">
    <property type="entry name" value="P_typ_ATPase"/>
</dbReference>
<name>A0AAW7Z0A9_9ALTE</name>
<evidence type="ECO:0000256" key="1">
    <source>
        <dbReference type="ARBA" id="ARBA00004651"/>
    </source>
</evidence>
<dbReference type="PROSITE" id="PS00154">
    <property type="entry name" value="ATPASE_E1_E2"/>
    <property type="match status" value="1"/>
</dbReference>
<evidence type="ECO:0000259" key="16">
    <source>
        <dbReference type="PROSITE" id="PS50846"/>
    </source>
</evidence>
<feature type="transmembrane region" description="Helical" evidence="15">
    <location>
        <begin position="755"/>
        <end position="774"/>
    </location>
</feature>
<evidence type="ECO:0000256" key="2">
    <source>
        <dbReference type="ARBA" id="ARBA00006024"/>
    </source>
</evidence>
<dbReference type="CDD" id="cd02079">
    <property type="entry name" value="P-type_ATPase_HM"/>
    <property type="match status" value="1"/>
</dbReference>
<reference evidence="17" key="1">
    <citation type="submission" date="2023-07" db="EMBL/GenBank/DDBJ databases">
        <title>Genome content predicts the carbon catabolic preferences of heterotrophic bacteria.</title>
        <authorList>
            <person name="Gralka M."/>
        </authorList>
    </citation>
    <scope>NUCLEOTIDE SEQUENCE</scope>
    <source>
        <strain evidence="17">F2M12</strain>
    </source>
</reference>
<dbReference type="InterPro" id="IPR006121">
    <property type="entry name" value="HMA_dom"/>
</dbReference>
<keyword evidence="12 15" id="KW-1133">Transmembrane helix</keyword>
<dbReference type="Pfam" id="PF00403">
    <property type="entry name" value="HMA"/>
    <property type="match status" value="1"/>
</dbReference>
<dbReference type="PRINTS" id="PR00119">
    <property type="entry name" value="CATATPASE"/>
</dbReference>
<dbReference type="PANTHER" id="PTHR43520:SF5">
    <property type="entry name" value="CATION-TRANSPORTING P-TYPE ATPASE-RELATED"/>
    <property type="match status" value="1"/>
</dbReference>
<dbReference type="Gene3D" id="3.30.70.100">
    <property type="match status" value="1"/>
</dbReference>
<dbReference type="InterPro" id="IPR027256">
    <property type="entry name" value="P-typ_ATPase_IB"/>
</dbReference>
<keyword evidence="13" id="KW-0406">Ion transport</keyword>
<dbReference type="InterPro" id="IPR023214">
    <property type="entry name" value="HAD_sf"/>
</dbReference>
<dbReference type="SUPFAM" id="SSF81653">
    <property type="entry name" value="Calcium ATPase, transduction domain A"/>
    <property type="match status" value="1"/>
</dbReference>
<feature type="domain" description="HMA" evidence="16">
    <location>
        <begin position="92"/>
        <end position="158"/>
    </location>
</feature>
<gene>
    <name evidence="17" type="ORF">Q4527_01380</name>
</gene>
<keyword evidence="8 15" id="KW-0547">Nucleotide-binding</keyword>
<dbReference type="SUPFAM" id="SSF81665">
    <property type="entry name" value="Calcium ATPase, transmembrane domain M"/>
    <property type="match status" value="1"/>
</dbReference>
<dbReference type="NCBIfam" id="TIGR01512">
    <property type="entry name" value="ATPase-IB2_Cd"/>
    <property type="match status" value="1"/>
</dbReference>
<dbReference type="Gene3D" id="3.40.1110.10">
    <property type="entry name" value="Calcium-transporting ATPase, cytoplasmic domain N"/>
    <property type="match status" value="1"/>
</dbReference>
<feature type="transmembrane region" description="Helical" evidence="15">
    <location>
        <begin position="249"/>
        <end position="267"/>
    </location>
</feature>
<feature type="transmembrane region" description="Helical" evidence="15">
    <location>
        <begin position="180"/>
        <end position="201"/>
    </location>
</feature>
<keyword evidence="5" id="KW-0597">Phosphoprotein</keyword>
<dbReference type="Pfam" id="PF00122">
    <property type="entry name" value="E1-E2_ATPase"/>
    <property type="match status" value="1"/>
</dbReference>
<protein>
    <submittedName>
        <fullName evidence="17">Heavy metal translocating P-type ATPase</fullName>
    </submittedName>
</protein>
<dbReference type="CDD" id="cd00371">
    <property type="entry name" value="HMA"/>
    <property type="match status" value="1"/>
</dbReference>
<dbReference type="PROSITE" id="PS50846">
    <property type="entry name" value="HMA_2"/>
    <property type="match status" value="1"/>
</dbReference>
<evidence type="ECO:0000256" key="9">
    <source>
        <dbReference type="ARBA" id="ARBA00022840"/>
    </source>
</evidence>